<comment type="similarity">
    <text evidence="1">Belongs to the DnaB/DnaD family.</text>
</comment>
<dbReference type="Gene3D" id="1.10.10.630">
    <property type="entry name" value="DnaD domain-like"/>
    <property type="match status" value="1"/>
</dbReference>
<dbReference type="PANTHER" id="PTHR37293:SF5">
    <property type="entry name" value="DNA REPLICATION PROTEIN"/>
    <property type="match status" value="1"/>
</dbReference>
<name>A0A221MFA5_9BACI</name>
<dbReference type="InterPro" id="IPR006343">
    <property type="entry name" value="DnaB/C_C"/>
</dbReference>
<gene>
    <name evidence="3" type="ORF">CFK40_15450</name>
</gene>
<dbReference type="Proteomes" id="UP000204391">
    <property type="component" value="Chromosome"/>
</dbReference>
<evidence type="ECO:0000313" key="4">
    <source>
        <dbReference type="Proteomes" id="UP000204391"/>
    </source>
</evidence>
<reference evidence="3 4" key="1">
    <citation type="journal article" date="2003" name="Int. J. Syst. Evol. Microbiol.">
        <title>Virgibacillus carmonensis sp. nov., Virgibacillus necropolis sp. nov. and Virgibacillus picturae sp. nov., three novel species isolated from deteriorated mural paintings, transfer of the species of the genus salibacillus to Virgibacillus, as Virgibacillus marismortui comb. nov. and Virgibacillus salexigens comb. nov., and emended description of the genus Virgibacillus.</title>
        <authorList>
            <person name="Heyrman J."/>
            <person name="Logan N.A."/>
            <person name="Busse H.J."/>
            <person name="Balcaen A."/>
            <person name="Lebbe L."/>
            <person name="Rodriguez-Diaz M."/>
            <person name="Swings J."/>
            <person name="De Vos P."/>
        </authorList>
    </citation>
    <scope>NUCLEOTIDE SEQUENCE [LARGE SCALE GENOMIC DNA]</scope>
    <source>
        <strain evidence="3 4">LMG 19488</strain>
    </source>
</reference>
<dbReference type="EMBL" id="CP022437">
    <property type="protein sequence ID" value="ASN06315.1"/>
    <property type="molecule type" value="Genomic_DNA"/>
</dbReference>
<dbReference type="InterPro" id="IPR034829">
    <property type="entry name" value="DnaD-like_sf"/>
</dbReference>
<organism evidence="3 4">
    <name type="scientific">Virgibacillus necropolis</name>
    <dbReference type="NCBI Taxonomy" id="163877"/>
    <lineage>
        <taxon>Bacteria</taxon>
        <taxon>Bacillati</taxon>
        <taxon>Bacillota</taxon>
        <taxon>Bacilli</taxon>
        <taxon>Bacillales</taxon>
        <taxon>Bacillaceae</taxon>
        <taxon>Virgibacillus</taxon>
    </lineage>
</organism>
<dbReference type="NCBIfam" id="TIGR01446">
    <property type="entry name" value="DnaD_dom"/>
    <property type="match status" value="1"/>
</dbReference>
<dbReference type="RefSeq" id="WP_089533313.1">
    <property type="nucleotide sequence ID" value="NZ_CP022437.1"/>
</dbReference>
<evidence type="ECO:0000313" key="3">
    <source>
        <dbReference type="EMBL" id="ASN06315.1"/>
    </source>
</evidence>
<dbReference type="InterPro" id="IPR053162">
    <property type="entry name" value="DnaD"/>
</dbReference>
<evidence type="ECO:0000259" key="2">
    <source>
        <dbReference type="Pfam" id="PF07261"/>
    </source>
</evidence>
<dbReference type="OrthoDB" id="1047417at2"/>
<keyword evidence="4" id="KW-1185">Reference proteome</keyword>
<dbReference type="SUPFAM" id="SSF158499">
    <property type="entry name" value="DnaD domain-like"/>
    <property type="match status" value="1"/>
</dbReference>
<sequence>MNYIKELNAFRQWLLINKLPTNAILLWHTLMMVNNLAGWKRNFNAPNVLVGQFSGLSIQRINEARKQLMEHELIICENGKRGKAPVYEMISFMDKRDHYQDQLPDQSQDQYQDQFRNILKHKQNEIKERKKEETGKEHLVMIYEENIGKLNPLLAFEFTQWVERVGEAIMLEAIKLTTKHNGRTFSYLEKILQEWTRANLETLEAVEAYERKKESHRTNTVPFRKQPAATGRSMFDELRLEVGR</sequence>
<dbReference type="Pfam" id="PF07261">
    <property type="entry name" value="DnaB_2"/>
    <property type="match status" value="1"/>
</dbReference>
<protein>
    <recommendedName>
        <fullName evidence="2">DnaB/C C-terminal domain-containing protein</fullName>
    </recommendedName>
</protein>
<dbReference type="AlphaFoldDB" id="A0A221MFA5"/>
<dbReference type="KEGG" id="vne:CFK40_15450"/>
<evidence type="ECO:0000256" key="1">
    <source>
        <dbReference type="ARBA" id="ARBA00093462"/>
    </source>
</evidence>
<feature type="domain" description="DnaB/C C-terminal" evidence="2">
    <location>
        <begin position="142"/>
        <end position="210"/>
    </location>
</feature>
<accession>A0A221MFA5</accession>
<proteinExistence type="inferred from homology"/>
<dbReference type="PANTHER" id="PTHR37293">
    <property type="entry name" value="PHAGE REPLICATION PROTEIN-RELATED"/>
    <property type="match status" value="1"/>
</dbReference>